<comment type="caution">
    <text evidence="2">The sequence shown here is derived from an EMBL/GenBank/DDBJ whole genome shotgun (WGS) entry which is preliminary data.</text>
</comment>
<feature type="region of interest" description="Disordered" evidence="1">
    <location>
        <begin position="28"/>
        <end position="182"/>
    </location>
</feature>
<feature type="region of interest" description="Disordered" evidence="1">
    <location>
        <begin position="345"/>
        <end position="372"/>
    </location>
</feature>
<evidence type="ECO:0000313" key="2">
    <source>
        <dbReference type="EMBL" id="KAK7468523.1"/>
    </source>
</evidence>
<organism evidence="2 3">
    <name type="scientific">Marasmiellus scandens</name>
    <dbReference type="NCBI Taxonomy" id="2682957"/>
    <lineage>
        <taxon>Eukaryota</taxon>
        <taxon>Fungi</taxon>
        <taxon>Dikarya</taxon>
        <taxon>Basidiomycota</taxon>
        <taxon>Agaricomycotina</taxon>
        <taxon>Agaricomycetes</taxon>
        <taxon>Agaricomycetidae</taxon>
        <taxon>Agaricales</taxon>
        <taxon>Marasmiineae</taxon>
        <taxon>Omphalotaceae</taxon>
        <taxon>Marasmiellus</taxon>
    </lineage>
</organism>
<evidence type="ECO:0000313" key="3">
    <source>
        <dbReference type="Proteomes" id="UP001498398"/>
    </source>
</evidence>
<feature type="region of interest" description="Disordered" evidence="1">
    <location>
        <begin position="201"/>
        <end position="255"/>
    </location>
</feature>
<dbReference type="EMBL" id="JBANRG010000003">
    <property type="protein sequence ID" value="KAK7468523.1"/>
    <property type="molecule type" value="Genomic_DNA"/>
</dbReference>
<feature type="compositionally biased region" description="Acidic residues" evidence="1">
    <location>
        <begin position="346"/>
        <end position="372"/>
    </location>
</feature>
<protein>
    <submittedName>
        <fullName evidence="2">Uncharacterized protein</fullName>
    </submittedName>
</protein>
<feature type="compositionally biased region" description="Polar residues" evidence="1">
    <location>
        <begin position="43"/>
        <end position="55"/>
    </location>
</feature>
<dbReference type="Proteomes" id="UP001498398">
    <property type="component" value="Unassembled WGS sequence"/>
</dbReference>
<feature type="compositionally biased region" description="Polar residues" evidence="1">
    <location>
        <begin position="399"/>
        <end position="412"/>
    </location>
</feature>
<name>A0ABR1JXF6_9AGAR</name>
<accession>A0ABR1JXF6</accession>
<proteinExistence type="predicted"/>
<reference evidence="2 3" key="1">
    <citation type="submission" date="2024-01" db="EMBL/GenBank/DDBJ databases">
        <title>A draft genome for the cacao thread blight pathogen Marasmiellus scandens.</title>
        <authorList>
            <person name="Baruah I.K."/>
            <person name="Leung J."/>
            <person name="Bukari Y."/>
            <person name="Amoako-Attah I."/>
            <person name="Meinhardt L.W."/>
            <person name="Bailey B.A."/>
            <person name="Cohen S.P."/>
        </authorList>
    </citation>
    <scope>NUCLEOTIDE SEQUENCE [LARGE SCALE GENOMIC DNA]</scope>
    <source>
        <strain evidence="2 3">GH-19</strain>
    </source>
</reference>
<feature type="compositionally biased region" description="Low complexity" evidence="1">
    <location>
        <begin position="152"/>
        <end position="170"/>
    </location>
</feature>
<evidence type="ECO:0000256" key="1">
    <source>
        <dbReference type="SAM" id="MobiDB-lite"/>
    </source>
</evidence>
<feature type="compositionally biased region" description="Low complexity" evidence="1">
    <location>
        <begin position="219"/>
        <end position="233"/>
    </location>
</feature>
<feature type="compositionally biased region" description="Low complexity" evidence="1">
    <location>
        <begin position="425"/>
        <end position="452"/>
    </location>
</feature>
<sequence>MYALDNSSLASVGSEELGWLNFHATLLQQDPSDPTPVPMSREPSYQRSTKSSSAKSIPKRPSLQSVTPQEWLRRSPRSASATPPRKRPFPPSNHDSSSPTKFWTAPSRSSSIKTTDGVPSIPSLWFGASDSASPKPKRSASGSRTRPHKSRPAPVRSGSVSSVSSAMSSPPHTPTTPANGFKKFEPHHRCIIECDEDGEGQTLRASPTKGILAPSLVHRSPSSQSGTRSTTRTGHGRKISTTSTTTSSCTTSSSATTASSLNSIKSVKFVDTPTVHYASGVRFSYGDYTAEYDYSSQDGHAPGYGEFGYGEDWGGDPFSNYMGVEKEGKHLKQMQLHPYARVTGVVDEEDEETDESEGADVEGDDDDDDDEDVGAQFREFIAQARESTEARESLCKTPTPDTSRNVERSQASPLKRLVSLKRRTSTVSTKTAKTTLTATTTTTTPRSPRPKAQSTTHGQKPVISGPYALGSLGHGVHHPHNSANLPGVRSAPVLRSTPSVESFKSGKSAGAKSTKSLRSLKSLPESVKSSLSLRAKGMRNWFKGRVTVSIGG</sequence>
<feature type="compositionally biased region" description="Low complexity" evidence="1">
    <location>
        <begin position="240"/>
        <end position="255"/>
    </location>
</feature>
<feature type="region of interest" description="Disordered" evidence="1">
    <location>
        <begin position="384"/>
        <end position="524"/>
    </location>
</feature>
<gene>
    <name evidence="2" type="ORF">VKT23_003027</name>
</gene>
<feature type="compositionally biased region" description="Low complexity" evidence="1">
    <location>
        <begin position="505"/>
        <end position="523"/>
    </location>
</feature>
<keyword evidence="3" id="KW-1185">Reference proteome</keyword>
<feature type="compositionally biased region" description="Polar residues" evidence="1">
    <location>
        <begin position="93"/>
        <end position="114"/>
    </location>
</feature>